<feature type="transmembrane region" description="Helical" evidence="1">
    <location>
        <begin position="30"/>
        <end position="55"/>
    </location>
</feature>
<dbReference type="Proteomes" id="UP001174419">
    <property type="component" value="Unassembled WGS sequence"/>
</dbReference>
<reference evidence="2" key="2">
    <citation type="journal article" date="2022" name="Sci. Total Environ.">
        <title>Prevalence, transmission, and molecular epidemiology of tet(X)-positive bacteria among humans, animals, and environmental niches in China: An epidemiological, and genomic-based study.</title>
        <authorList>
            <person name="Dong N."/>
            <person name="Zeng Y."/>
            <person name="Cai C."/>
            <person name="Sun C."/>
            <person name="Lu J."/>
            <person name="Liu C."/>
            <person name="Zhou H."/>
            <person name="Sun Q."/>
            <person name="Shu L."/>
            <person name="Wang H."/>
            <person name="Wang Y."/>
            <person name="Wang S."/>
            <person name="Wu C."/>
            <person name="Chan E.W."/>
            <person name="Chen G."/>
            <person name="Shen Z."/>
            <person name="Chen S."/>
            <person name="Zhang R."/>
        </authorList>
    </citation>
    <scope>NUCLEOTIDE SEQUENCE</scope>
    <source>
        <strain evidence="2">DF49-4</strain>
    </source>
</reference>
<accession>A0AB35M1F6</accession>
<keyword evidence="1" id="KW-0472">Membrane</keyword>
<dbReference type="RefSeq" id="WP_180112816.1">
    <property type="nucleotide sequence ID" value="NZ_CP071771.1"/>
</dbReference>
<comment type="caution">
    <text evidence="2">The sequence shown here is derived from an EMBL/GenBank/DDBJ whole genome shotgun (WGS) entry which is preliminary data.</text>
</comment>
<feature type="transmembrane region" description="Helical" evidence="1">
    <location>
        <begin position="100"/>
        <end position="121"/>
    </location>
</feature>
<reference evidence="2" key="1">
    <citation type="submission" date="2020-06" db="EMBL/GenBank/DDBJ databases">
        <authorList>
            <person name="Dong N."/>
        </authorList>
    </citation>
    <scope>NUCLEOTIDE SEQUENCE</scope>
    <source>
        <strain evidence="2">DF49-4</strain>
    </source>
</reference>
<proteinExistence type="predicted"/>
<sequence length="136" mass="15355">MSDDLERIATTTKALTTEALKPQPNKLLKFIAGFFITLIGLYELAFLLVGAAYGTDVFDFILIYSVFMHITLLPFMLYGIGGFIILSLSDQNYRAVTQQAPKILFIGLLLCMVVIGISEWAHQMGILDSRFRLDWR</sequence>
<name>A0AB35M1F6_9GAMM</name>
<dbReference type="EMBL" id="JACANG010000018">
    <property type="protein sequence ID" value="MDM1719409.1"/>
    <property type="molecule type" value="Genomic_DNA"/>
</dbReference>
<keyword evidence="1" id="KW-0812">Transmembrane</keyword>
<evidence type="ECO:0000256" key="1">
    <source>
        <dbReference type="SAM" id="Phobius"/>
    </source>
</evidence>
<keyword evidence="1" id="KW-1133">Transmembrane helix</keyword>
<feature type="transmembrane region" description="Helical" evidence="1">
    <location>
        <begin position="61"/>
        <end position="88"/>
    </location>
</feature>
<evidence type="ECO:0000313" key="3">
    <source>
        <dbReference type="Proteomes" id="UP001174419"/>
    </source>
</evidence>
<gene>
    <name evidence="2" type="ORF">HX110_09775</name>
</gene>
<dbReference type="AlphaFoldDB" id="A0AB35M1F6"/>
<evidence type="ECO:0000313" key="2">
    <source>
        <dbReference type="EMBL" id="MDM1719409.1"/>
    </source>
</evidence>
<organism evidence="2 3">
    <name type="scientific">Acinetobacter towneri</name>
    <dbReference type="NCBI Taxonomy" id="202956"/>
    <lineage>
        <taxon>Bacteria</taxon>
        <taxon>Pseudomonadati</taxon>
        <taxon>Pseudomonadota</taxon>
        <taxon>Gammaproteobacteria</taxon>
        <taxon>Moraxellales</taxon>
        <taxon>Moraxellaceae</taxon>
        <taxon>Acinetobacter</taxon>
    </lineage>
</organism>
<protein>
    <submittedName>
        <fullName evidence="2">Uncharacterized protein</fullName>
    </submittedName>
</protein>